<dbReference type="Gene3D" id="6.10.140.140">
    <property type="match status" value="2"/>
</dbReference>
<name>A0A6P7YTE6_9AMPH</name>
<sequence>MQASARRKQGSVYSECTLRLLRLEQSTMSDQMLLTFHDVAVTFSEEEWQLLEDWQKDLYRNVMKETYDNLLSLMPVTFHDIAICFSEEEWQLLGEHQKALYRNVMKENYDILISLAGRRTPHKLVGSSSNTRYQEALFWLHPNQLYSILKKCSLWYIPSALKNGSF</sequence>
<keyword evidence="2" id="KW-1185">Reference proteome</keyword>
<feature type="domain" description="KRAB" evidence="1">
    <location>
        <begin position="34"/>
        <end position="84"/>
    </location>
</feature>
<proteinExistence type="predicted"/>
<dbReference type="SUPFAM" id="SSF109640">
    <property type="entry name" value="KRAB domain (Kruppel-associated box)"/>
    <property type="match status" value="2"/>
</dbReference>
<feature type="domain" description="KRAB" evidence="1">
    <location>
        <begin position="76"/>
        <end position="166"/>
    </location>
</feature>
<dbReference type="PANTHER" id="PTHR23232:SF152">
    <property type="entry name" value="ZINC FINGER PROTEIN 182"/>
    <property type="match status" value="1"/>
</dbReference>
<dbReference type="OrthoDB" id="9892686at2759"/>
<dbReference type="GO" id="GO:0006355">
    <property type="term" value="P:regulation of DNA-templated transcription"/>
    <property type="evidence" value="ECO:0007669"/>
    <property type="project" value="InterPro"/>
</dbReference>
<evidence type="ECO:0000313" key="3">
    <source>
        <dbReference type="RefSeq" id="XP_030066514.1"/>
    </source>
</evidence>
<dbReference type="SMART" id="SM00349">
    <property type="entry name" value="KRAB"/>
    <property type="match status" value="2"/>
</dbReference>
<dbReference type="PANTHER" id="PTHR23232">
    <property type="entry name" value="KRAB DOMAIN C2H2 ZINC FINGER"/>
    <property type="match status" value="1"/>
</dbReference>
<dbReference type="InParanoid" id="A0A6P7YTE6"/>
<dbReference type="KEGG" id="muo:115474940"/>
<dbReference type="PROSITE" id="PS50805">
    <property type="entry name" value="KRAB"/>
    <property type="match status" value="2"/>
</dbReference>
<evidence type="ECO:0000313" key="2">
    <source>
        <dbReference type="Proteomes" id="UP000515156"/>
    </source>
</evidence>
<gene>
    <name evidence="3" type="primary">LOC115474940</name>
</gene>
<dbReference type="InterPro" id="IPR036051">
    <property type="entry name" value="KRAB_dom_sf"/>
</dbReference>
<dbReference type="Pfam" id="PF01352">
    <property type="entry name" value="KRAB"/>
    <property type="match status" value="2"/>
</dbReference>
<dbReference type="GeneID" id="115474940"/>
<accession>A0A6P7YTE6</accession>
<organism evidence="2 3">
    <name type="scientific">Microcaecilia unicolor</name>
    <dbReference type="NCBI Taxonomy" id="1415580"/>
    <lineage>
        <taxon>Eukaryota</taxon>
        <taxon>Metazoa</taxon>
        <taxon>Chordata</taxon>
        <taxon>Craniata</taxon>
        <taxon>Vertebrata</taxon>
        <taxon>Euteleostomi</taxon>
        <taxon>Amphibia</taxon>
        <taxon>Gymnophiona</taxon>
        <taxon>Siphonopidae</taxon>
        <taxon>Microcaecilia</taxon>
    </lineage>
</organism>
<dbReference type="RefSeq" id="XP_030066514.1">
    <property type="nucleotide sequence ID" value="XM_030210654.1"/>
</dbReference>
<dbReference type="InterPro" id="IPR001909">
    <property type="entry name" value="KRAB"/>
</dbReference>
<reference evidence="3" key="1">
    <citation type="submission" date="2025-08" db="UniProtKB">
        <authorList>
            <consortium name="RefSeq"/>
        </authorList>
    </citation>
    <scope>IDENTIFICATION</scope>
</reference>
<evidence type="ECO:0000259" key="1">
    <source>
        <dbReference type="PROSITE" id="PS50805"/>
    </source>
</evidence>
<dbReference type="InterPro" id="IPR050169">
    <property type="entry name" value="Krueppel_C2H2_ZnF"/>
</dbReference>
<protein>
    <submittedName>
        <fullName evidence="3">Zinc finger protein 568-like isoform X1</fullName>
    </submittedName>
</protein>
<dbReference type="CDD" id="cd07765">
    <property type="entry name" value="KRAB_A-box"/>
    <property type="match status" value="2"/>
</dbReference>
<dbReference type="AlphaFoldDB" id="A0A6P7YTE6"/>
<dbReference type="Proteomes" id="UP000515156">
    <property type="component" value="Chromosome 7"/>
</dbReference>